<keyword evidence="4 7" id="KW-0560">Oxidoreductase</keyword>
<name>A0ABS4DSA9_9HYPH</name>
<keyword evidence="3" id="KW-0288">FMN</keyword>
<accession>A0ABS4DSA9</accession>
<comment type="cofactor">
    <cofactor evidence="1">
        <name>FMN</name>
        <dbReference type="ChEBI" id="CHEBI:58210"/>
    </cofactor>
</comment>
<dbReference type="Gene3D" id="3.20.20.70">
    <property type="entry name" value="Aldolase class I"/>
    <property type="match status" value="1"/>
</dbReference>
<evidence type="ECO:0000256" key="3">
    <source>
        <dbReference type="ARBA" id="ARBA00022643"/>
    </source>
</evidence>
<dbReference type="SUPFAM" id="SSF51395">
    <property type="entry name" value="FMN-linked oxidoreductases"/>
    <property type="match status" value="1"/>
</dbReference>
<dbReference type="NCBIfam" id="NF008398">
    <property type="entry name" value="PRK11197.1"/>
    <property type="match status" value="1"/>
</dbReference>
<dbReference type="RefSeq" id="WP_209941092.1">
    <property type="nucleotide sequence ID" value="NZ_JAGGJU010000001.1"/>
</dbReference>
<dbReference type="PIRSF" id="PIRSF000138">
    <property type="entry name" value="Al-hdrx_acd_dh"/>
    <property type="match status" value="1"/>
</dbReference>
<dbReference type="GO" id="GO:0004460">
    <property type="term" value="F:L-lactate dehydrogenase (cytochrome) activity"/>
    <property type="evidence" value="ECO:0007669"/>
    <property type="project" value="UniProtKB-EC"/>
</dbReference>
<sequence>MPPVLEIADLKQQARRRVPKLFFDYVDSGSYTESTYRANEEDFRAIQFRQRVMVDVSSRSQASTMMSEPVSMPVGLAPTGLCGMQRADGEILAAKAAEAYGVPYILSTMSICSIEDVAAHTTKPFWFQLYVMRDRDFVRALIERARKAKCSVLVLTVDLAMMGQRHKDRRNGLSAPPRLIPRHLMQMAMRPGWCLNMATTRRWTFGNIYGHVKEVTDLATLNDWTMRQHDDSLTWADVAWIKEQWGGPLIVKGVLDPDDALAAVDAGADGVIVSNHGGRQLDGAPSTISALPAIVSAVGDRTQVFIDSGIRSGQDVLRALALGAKGTFIGRAFLWGLAARGQPGVTLALDIIRREMDVTMGLCSRPAIADIDGSMLMGA</sequence>
<proteinExistence type="inferred from homology"/>
<gene>
    <name evidence="7" type="ORF">J2Z17_000014</name>
</gene>
<dbReference type="CDD" id="cd02809">
    <property type="entry name" value="alpha_hydroxyacid_oxid_FMN"/>
    <property type="match status" value="1"/>
</dbReference>
<dbReference type="PANTHER" id="PTHR10578:SF107">
    <property type="entry name" value="2-HYDROXYACID OXIDASE 1"/>
    <property type="match status" value="1"/>
</dbReference>
<evidence type="ECO:0000313" key="7">
    <source>
        <dbReference type="EMBL" id="MBP1848597.1"/>
    </source>
</evidence>
<dbReference type="InterPro" id="IPR012133">
    <property type="entry name" value="Alpha-hydoxy_acid_DH_FMN"/>
</dbReference>
<dbReference type="InterPro" id="IPR013785">
    <property type="entry name" value="Aldolase_TIM"/>
</dbReference>
<evidence type="ECO:0000256" key="2">
    <source>
        <dbReference type="ARBA" id="ARBA00022630"/>
    </source>
</evidence>
<keyword evidence="2" id="KW-0285">Flavoprotein</keyword>
<dbReference type="PROSITE" id="PS51349">
    <property type="entry name" value="FMN_HYDROXY_ACID_DH_2"/>
    <property type="match status" value="1"/>
</dbReference>
<comment type="similarity">
    <text evidence="5">Belongs to the FMN-dependent alpha-hydroxy acid dehydrogenase family.</text>
</comment>
<reference evidence="7 8" key="1">
    <citation type="submission" date="2021-03" db="EMBL/GenBank/DDBJ databases">
        <title>Genomic Encyclopedia of Type Strains, Phase IV (KMG-IV): sequencing the most valuable type-strain genomes for metagenomic binning, comparative biology and taxonomic classification.</title>
        <authorList>
            <person name="Goeker M."/>
        </authorList>
    </citation>
    <scope>NUCLEOTIDE SEQUENCE [LARGE SCALE GENOMIC DNA]</scope>
    <source>
        <strain evidence="7 8">DSM 21600</strain>
    </source>
</reference>
<protein>
    <submittedName>
        <fullName evidence="7">L-lactate dehydrogenase (Cytochrome)</fullName>
        <ecNumber evidence="7">1.1.2.3</ecNumber>
    </submittedName>
</protein>
<evidence type="ECO:0000256" key="5">
    <source>
        <dbReference type="ARBA" id="ARBA00024042"/>
    </source>
</evidence>
<evidence type="ECO:0000313" key="8">
    <source>
        <dbReference type="Proteomes" id="UP000759443"/>
    </source>
</evidence>
<dbReference type="PANTHER" id="PTHR10578">
    <property type="entry name" value="S -2-HYDROXY-ACID OXIDASE-RELATED"/>
    <property type="match status" value="1"/>
</dbReference>
<evidence type="ECO:0000256" key="1">
    <source>
        <dbReference type="ARBA" id="ARBA00001917"/>
    </source>
</evidence>
<dbReference type="EC" id="1.1.2.3" evidence="7"/>
<organism evidence="7 8">
    <name type="scientific">Rhizobium halophytocola</name>
    <dbReference type="NCBI Taxonomy" id="735519"/>
    <lineage>
        <taxon>Bacteria</taxon>
        <taxon>Pseudomonadati</taxon>
        <taxon>Pseudomonadota</taxon>
        <taxon>Alphaproteobacteria</taxon>
        <taxon>Hyphomicrobiales</taxon>
        <taxon>Rhizobiaceae</taxon>
        <taxon>Rhizobium/Agrobacterium group</taxon>
        <taxon>Rhizobium</taxon>
    </lineage>
</organism>
<keyword evidence="8" id="KW-1185">Reference proteome</keyword>
<dbReference type="InterPro" id="IPR008259">
    <property type="entry name" value="FMN_hydac_DH_AS"/>
</dbReference>
<dbReference type="Pfam" id="PF01070">
    <property type="entry name" value="FMN_dh"/>
    <property type="match status" value="1"/>
</dbReference>
<dbReference type="EMBL" id="JAGGJU010000001">
    <property type="protein sequence ID" value="MBP1848597.1"/>
    <property type="molecule type" value="Genomic_DNA"/>
</dbReference>
<evidence type="ECO:0000256" key="4">
    <source>
        <dbReference type="ARBA" id="ARBA00023002"/>
    </source>
</evidence>
<evidence type="ECO:0000259" key="6">
    <source>
        <dbReference type="PROSITE" id="PS51349"/>
    </source>
</evidence>
<dbReference type="InterPro" id="IPR000262">
    <property type="entry name" value="FMN-dep_DH"/>
</dbReference>
<dbReference type="PROSITE" id="PS00557">
    <property type="entry name" value="FMN_HYDROXY_ACID_DH_1"/>
    <property type="match status" value="1"/>
</dbReference>
<dbReference type="InterPro" id="IPR037396">
    <property type="entry name" value="FMN_HAD"/>
</dbReference>
<dbReference type="Proteomes" id="UP000759443">
    <property type="component" value="Unassembled WGS sequence"/>
</dbReference>
<comment type="caution">
    <text evidence="7">The sequence shown here is derived from an EMBL/GenBank/DDBJ whole genome shotgun (WGS) entry which is preliminary data.</text>
</comment>
<feature type="domain" description="FMN hydroxy acid dehydrogenase" evidence="6">
    <location>
        <begin position="1"/>
        <end position="379"/>
    </location>
</feature>